<keyword evidence="11" id="KW-0007">Acetylation</keyword>
<dbReference type="GO" id="GO:0048211">
    <property type="term" value="P:Golgi vesicle docking"/>
    <property type="evidence" value="ECO:0007669"/>
    <property type="project" value="TreeGrafter"/>
</dbReference>
<dbReference type="PANTHER" id="PTHR10013">
    <property type="entry name" value="GENERAL VESICULAR TRANSPORT FACTOR P115"/>
    <property type="match status" value="1"/>
</dbReference>
<evidence type="ECO:0000256" key="16">
    <source>
        <dbReference type="ARBA" id="ARBA00075954"/>
    </source>
</evidence>
<evidence type="ECO:0000256" key="19">
    <source>
        <dbReference type="PROSITE-ProRule" id="PRU00259"/>
    </source>
</evidence>
<reference evidence="23" key="2">
    <citation type="submission" date="2025-08" db="UniProtKB">
        <authorList>
            <consortium name="Ensembl"/>
        </authorList>
    </citation>
    <scope>IDENTIFICATION</scope>
</reference>
<evidence type="ECO:0000256" key="7">
    <source>
        <dbReference type="ARBA" id="ARBA00022553"/>
    </source>
</evidence>
<dbReference type="InterPro" id="IPR011989">
    <property type="entry name" value="ARM-like"/>
</dbReference>
<evidence type="ECO:0000256" key="1">
    <source>
        <dbReference type="ARBA" id="ARBA00004395"/>
    </source>
</evidence>
<dbReference type="Ensembl" id="ENSSFOT00015028394.2">
    <property type="protein sequence ID" value="ENSSFOP00015028081.2"/>
    <property type="gene ID" value="ENSSFOG00015017903.2"/>
</dbReference>
<proteinExistence type="inferred from homology"/>
<dbReference type="GO" id="GO:0048280">
    <property type="term" value="P:vesicle fusion with Golgi apparatus"/>
    <property type="evidence" value="ECO:0007669"/>
    <property type="project" value="InterPro"/>
</dbReference>
<dbReference type="AlphaFoldDB" id="A0A8C9S8J7"/>
<keyword evidence="7" id="KW-0597">Phosphoprotein</keyword>
<evidence type="ECO:0000256" key="3">
    <source>
        <dbReference type="ARBA" id="ARBA00006960"/>
    </source>
</evidence>
<evidence type="ECO:0000256" key="11">
    <source>
        <dbReference type="ARBA" id="ARBA00022990"/>
    </source>
</evidence>
<gene>
    <name evidence="23" type="primary">USO1</name>
    <name evidence="23" type="synonym">uso1</name>
</gene>
<reference evidence="23" key="3">
    <citation type="submission" date="2025-09" db="UniProtKB">
        <authorList>
            <consortium name="Ensembl"/>
        </authorList>
    </citation>
    <scope>IDENTIFICATION</scope>
</reference>
<keyword evidence="5" id="KW-0813">Transport</keyword>
<dbReference type="Pfam" id="PF18770">
    <property type="entry name" value="Arm_vescicular"/>
    <property type="match status" value="1"/>
</dbReference>
<evidence type="ECO:0000256" key="8">
    <source>
        <dbReference type="ARBA" id="ARBA00022737"/>
    </source>
</evidence>
<keyword evidence="10" id="KW-0653">Protein transport</keyword>
<dbReference type="Proteomes" id="UP000694397">
    <property type="component" value="Chromosome 16"/>
</dbReference>
<dbReference type="GO" id="GO:0006886">
    <property type="term" value="P:intracellular protein transport"/>
    <property type="evidence" value="ECO:0007669"/>
    <property type="project" value="InterPro"/>
</dbReference>
<keyword evidence="14" id="KW-0472">Membrane</keyword>
<evidence type="ECO:0000256" key="12">
    <source>
        <dbReference type="ARBA" id="ARBA00023034"/>
    </source>
</evidence>
<evidence type="ECO:0000259" key="22">
    <source>
        <dbReference type="Pfam" id="PF04869"/>
    </source>
</evidence>
<evidence type="ECO:0000256" key="18">
    <source>
        <dbReference type="ARBA" id="ARBA00083407"/>
    </source>
</evidence>
<comment type="subcellular location">
    <subcellularLocation>
        <location evidence="2">Cytoplasm</location>
        <location evidence="2">Cytosol</location>
    </subcellularLocation>
    <subcellularLocation>
        <location evidence="1">Golgi apparatus membrane</location>
        <topology evidence="1">Peripheral membrane protein</topology>
    </subcellularLocation>
</comment>
<name>A0A8C9S8J7_SCLFO</name>
<dbReference type="GO" id="GO:0005829">
    <property type="term" value="C:cytosol"/>
    <property type="evidence" value="ECO:0007669"/>
    <property type="project" value="UniProtKB-SubCell"/>
</dbReference>
<evidence type="ECO:0000256" key="21">
    <source>
        <dbReference type="SAM" id="MobiDB-lite"/>
    </source>
</evidence>
<evidence type="ECO:0000256" key="4">
    <source>
        <dbReference type="ARBA" id="ARBA00018243"/>
    </source>
</evidence>
<dbReference type="FunFam" id="1.25.10.10:FF:000054">
    <property type="entry name" value="General vesicular transport factor p115"/>
    <property type="match status" value="1"/>
</dbReference>
<keyword evidence="13 20" id="KW-0175">Coiled coil</keyword>
<evidence type="ECO:0000256" key="14">
    <source>
        <dbReference type="ARBA" id="ARBA00023136"/>
    </source>
</evidence>
<feature type="coiled-coil region" evidence="20">
    <location>
        <begin position="650"/>
        <end position="750"/>
    </location>
</feature>
<feature type="region of interest" description="Disordered" evidence="21">
    <location>
        <begin position="891"/>
        <end position="932"/>
    </location>
</feature>
<dbReference type="GO" id="GO:0006888">
    <property type="term" value="P:endoplasmic reticulum to Golgi vesicle-mediated transport"/>
    <property type="evidence" value="ECO:0007669"/>
    <property type="project" value="TreeGrafter"/>
</dbReference>
<evidence type="ECO:0000256" key="15">
    <source>
        <dbReference type="ARBA" id="ARBA00058762"/>
    </source>
</evidence>
<keyword evidence="9" id="KW-0931">ER-Golgi transport</keyword>
<evidence type="ECO:0000256" key="17">
    <source>
        <dbReference type="ARBA" id="ARBA00080851"/>
    </source>
</evidence>
<dbReference type="GO" id="GO:0045056">
    <property type="term" value="P:transcytosis"/>
    <property type="evidence" value="ECO:0007669"/>
    <property type="project" value="TreeGrafter"/>
</dbReference>
<feature type="repeat" description="ARM" evidence="19">
    <location>
        <begin position="60"/>
        <end position="97"/>
    </location>
</feature>
<evidence type="ECO:0000256" key="20">
    <source>
        <dbReference type="SAM" id="Coils"/>
    </source>
</evidence>
<evidence type="ECO:0000313" key="24">
    <source>
        <dbReference type="Proteomes" id="UP000694397"/>
    </source>
</evidence>
<dbReference type="InterPro" id="IPR006953">
    <property type="entry name" value="Vesicle_Uso1_P115_head"/>
</dbReference>
<evidence type="ECO:0000256" key="10">
    <source>
        <dbReference type="ARBA" id="ARBA00022927"/>
    </source>
</evidence>
<keyword evidence="6" id="KW-0963">Cytoplasm</keyword>
<dbReference type="PROSITE" id="PS50176">
    <property type="entry name" value="ARM_REPEAT"/>
    <property type="match status" value="1"/>
</dbReference>
<dbReference type="InterPro" id="IPR041209">
    <property type="entry name" value="P115_Arm_rpt"/>
</dbReference>
<dbReference type="GO" id="GO:0000139">
    <property type="term" value="C:Golgi membrane"/>
    <property type="evidence" value="ECO:0007669"/>
    <property type="project" value="UniProtKB-SubCell"/>
</dbReference>
<evidence type="ECO:0000313" key="23">
    <source>
        <dbReference type="Ensembl" id="ENSSFOP00015028081.2"/>
    </source>
</evidence>
<evidence type="ECO:0000256" key="9">
    <source>
        <dbReference type="ARBA" id="ARBA00022892"/>
    </source>
</evidence>
<dbReference type="InterPro" id="IPR024095">
    <property type="entry name" value="Vesicle_P115"/>
</dbReference>
<keyword evidence="8" id="KW-0677">Repeat</keyword>
<dbReference type="GO" id="GO:0005795">
    <property type="term" value="C:Golgi stack"/>
    <property type="evidence" value="ECO:0007669"/>
    <property type="project" value="TreeGrafter"/>
</dbReference>
<dbReference type="GO" id="GO:0005783">
    <property type="term" value="C:endoplasmic reticulum"/>
    <property type="evidence" value="ECO:0007669"/>
    <property type="project" value="TreeGrafter"/>
</dbReference>
<evidence type="ECO:0000256" key="2">
    <source>
        <dbReference type="ARBA" id="ARBA00004514"/>
    </source>
</evidence>
<organism evidence="23 24">
    <name type="scientific">Scleropages formosus</name>
    <name type="common">Asian bonytongue</name>
    <name type="synonym">Osteoglossum formosum</name>
    <dbReference type="NCBI Taxonomy" id="113540"/>
    <lineage>
        <taxon>Eukaryota</taxon>
        <taxon>Metazoa</taxon>
        <taxon>Chordata</taxon>
        <taxon>Craniata</taxon>
        <taxon>Vertebrata</taxon>
        <taxon>Euteleostomi</taxon>
        <taxon>Actinopterygii</taxon>
        <taxon>Neopterygii</taxon>
        <taxon>Teleostei</taxon>
        <taxon>Osteoglossocephala</taxon>
        <taxon>Osteoglossomorpha</taxon>
        <taxon>Osteoglossiformes</taxon>
        <taxon>Osteoglossidae</taxon>
        <taxon>Scleropages</taxon>
    </lineage>
</organism>
<dbReference type="GeneTree" id="ENSGT00390000017018"/>
<dbReference type="SUPFAM" id="SSF48371">
    <property type="entry name" value="ARM repeat"/>
    <property type="match status" value="1"/>
</dbReference>
<dbReference type="InterPro" id="IPR000225">
    <property type="entry name" value="Armadillo"/>
</dbReference>
<dbReference type="GO" id="GO:0012507">
    <property type="term" value="C:ER to Golgi transport vesicle membrane"/>
    <property type="evidence" value="ECO:0007669"/>
    <property type="project" value="TreeGrafter"/>
</dbReference>
<evidence type="ECO:0000256" key="6">
    <source>
        <dbReference type="ARBA" id="ARBA00022490"/>
    </source>
</evidence>
<evidence type="ECO:0000256" key="5">
    <source>
        <dbReference type="ARBA" id="ARBA00022448"/>
    </source>
</evidence>
<accession>A0A8C9S8J7</accession>
<feature type="compositionally biased region" description="Acidic residues" evidence="21">
    <location>
        <begin position="892"/>
        <end position="932"/>
    </location>
</feature>
<comment type="similarity">
    <text evidence="3">Belongs to the VDP/USO1/EDE1 family.</text>
</comment>
<dbReference type="PANTHER" id="PTHR10013:SF0">
    <property type="entry name" value="GENERAL VESICULAR TRANSPORT FACTOR P115"/>
    <property type="match status" value="1"/>
</dbReference>
<reference evidence="23 24" key="1">
    <citation type="submission" date="2019-04" db="EMBL/GenBank/DDBJ databases">
        <authorList>
            <consortium name="Wellcome Sanger Institute Data Sharing"/>
        </authorList>
    </citation>
    <scope>NUCLEOTIDE SEQUENCE [LARGE SCALE GENOMIC DNA]</scope>
</reference>
<comment type="function">
    <text evidence="15">General vesicular transport factor required for intercisternal transport in the Golgi stack; it is required for transcytotic fusion and/or subsequent binding of the vesicles to the target membrane. May well act as a vesicular anchor by interacting with the target membrane and holding the vesicular and target membranes in proximity.</text>
</comment>
<evidence type="ECO:0000256" key="13">
    <source>
        <dbReference type="ARBA" id="ARBA00023054"/>
    </source>
</evidence>
<keyword evidence="12" id="KW-0333">Golgi apparatus</keyword>
<dbReference type="Pfam" id="PF04869">
    <property type="entry name" value="Uso1_p115_head"/>
    <property type="match status" value="1"/>
</dbReference>
<dbReference type="InterPro" id="IPR016024">
    <property type="entry name" value="ARM-type_fold"/>
</dbReference>
<keyword evidence="24" id="KW-1185">Reference proteome</keyword>
<feature type="domain" description="Vesicle tethering protein Uso1/P115-like head" evidence="22">
    <location>
        <begin position="346"/>
        <end position="625"/>
    </location>
</feature>
<sequence length="932" mass="104836">PPYIMGITRGWSVIPPLRKEEDIQKLCDRVASSTLLEDRRDAVRALKSLSKKYRLDVGTQAMGHLVHILKTDSSDSEIIGYTLDTLYNIISNDEEEEQDENSQKQGDDLGVQFTEIYIKDSENVTLLLTLLEEFDFHVRWPGVKLLTALLKNQCAQVQGIILVSPMGVSRLMDLLADSREVIRNDGLLLLQQLTKGNAAIQKIVAFENAFERLLDIITEEGTSDGGIVVEDCLLLLLNLLKNNSSNQNFFKEGSYIQRMRPWFEVGDDNSGWSAQKVTNLHLMLQLVRVLVSPVNSPGATSSCQKSMYQCGLLQQLCTILMATGVPADILTETINTVSEVIRGSQVNQDYFASVNAPSNPPRPAIVVLLMSMVNERQPFVLRCAVLYCFQCFLYKNQKGQGEIVATLLPSTIDANSISAGQLLCGGLFSADSLSNWCAAVALAHALQDNPTQKEQLLRVQLATSLGNPPVSLLQQCTNILSQGSKVQTRVGLLMLLCTWISSCPIAVTHFLHNQDNVPFLTAQISENLGEDERLVQGLCALLLGICIYYNDNSLENYTKEKLKQLIERRIGKENFVEKLGFITKHELYSRAAQKPQPSFSSPEQMLFDHEFTKLVKELEGVITKTVHKSSEEEKKEEEVKKTLEQHDSIVTQYKELIREQDTEIKELKEKVSALTSQNEQMQTTIAQQMSQIQQHKDQYNVLKIKLGKDNQQSSGQAEGAHVNGLQLEELEELRRQNAELQTQLADKDTLITSLVSVRQVRLLYITSRLELVLWELEMLRGQTQSQSAEISQLRAEKQDLLRKTVPGVPAQQMSSVLSVMQEEVKALLESRASLEQQLASANSTVAILQTEKDKLQNEVVESKKEQDELLVLLADQDQKIMALKQKLKDLGETIEDEDDLDSKDQFDDDDDDDDDEEEDEEDEDEEDEEDNE</sequence>
<dbReference type="Gene3D" id="1.25.10.10">
    <property type="entry name" value="Leucine-rich Repeat Variant"/>
    <property type="match status" value="1"/>
</dbReference>
<protein>
    <recommendedName>
        <fullName evidence="4">General vesicular transport factor p115</fullName>
    </recommendedName>
    <alternativeName>
        <fullName evidence="16">Protein USO1 homolog</fullName>
    </alternativeName>
    <alternativeName>
        <fullName evidence="17">Transcytosis-associated protein</fullName>
    </alternativeName>
    <alternativeName>
        <fullName evidence="18">Vesicle-docking protein</fullName>
    </alternativeName>
</protein>